<dbReference type="Proteomes" id="UP001335648">
    <property type="component" value="Unassembled WGS sequence"/>
</dbReference>
<accession>A0AAN8B1R4</accession>
<proteinExistence type="predicted"/>
<feature type="region of interest" description="Disordered" evidence="1">
    <location>
        <begin position="1"/>
        <end position="85"/>
    </location>
</feature>
<reference evidence="2 3" key="1">
    <citation type="journal article" date="2023" name="Mol. Biol. Evol.">
        <title>Genomics of Secondarily Temperate Adaptation in the Only Non-Antarctic Icefish.</title>
        <authorList>
            <person name="Rivera-Colon A.G."/>
            <person name="Rayamajhi N."/>
            <person name="Minhas B.F."/>
            <person name="Madrigal G."/>
            <person name="Bilyk K.T."/>
            <person name="Yoon V."/>
            <person name="Hune M."/>
            <person name="Gregory S."/>
            <person name="Cheng C.H.C."/>
            <person name="Catchen J.M."/>
        </authorList>
    </citation>
    <scope>NUCLEOTIDE SEQUENCE [LARGE SCALE GENOMIC DNA]</scope>
    <source>
        <strain evidence="2">JC2023a</strain>
    </source>
</reference>
<name>A0AAN8B1R4_9TELE</name>
<organism evidence="2 3">
    <name type="scientific">Champsocephalus esox</name>
    <name type="common">pike icefish</name>
    <dbReference type="NCBI Taxonomy" id="159716"/>
    <lineage>
        <taxon>Eukaryota</taxon>
        <taxon>Metazoa</taxon>
        <taxon>Chordata</taxon>
        <taxon>Craniata</taxon>
        <taxon>Vertebrata</taxon>
        <taxon>Euteleostomi</taxon>
        <taxon>Actinopterygii</taxon>
        <taxon>Neopterygii</taxon>
        <taxon>Teleostei</taxon>
        <taxon>Neoteleostei</taxon>
        <taxon>Acanthomorphata</taxon>
        <taxon>Eupercaria</taxon>
        <taxon>Perciformes</taxon>
        <taxon>Notothenioidei</taxon>
        <taxon>Channichthyidae</taxon>
        <taxon>Champsocephalus</taxon>
    </lineage>
</organism>
<comment type="caution">
    <text evidence="2">The sequence shown here is derived from an EMBL/GenBank/DDBJ whole genome shotgun (WGS) entry which is preliminary data.</text>
</comment>
<evidence type="ECO:0000313" key="3">
    <source>
        <dbReference type="Proteomes" id="UP001335648"/>
    </source>
</evidence>
<protein>
    <submittedName>
        <fullName evidence="2">Uncharacterized protein</fullName>
    </submittedName>
</protein>
<evidence type="ECO:0000256" key="1">
    <source>
        <dbReference type="SAM" id="MobiDB-lite"/>
    </source>
</evidence>
<keyword evidence="3" id="KW-1185">Reference proteome</keyword>
<gene>
    <name evidence="2" type="ORF">CesoFtcFv8_026151</name>
</gene>
<sequence length="199" mass="21718">MESIDDPLTDSQKPSANTTLPPLPLTSTTSQQLHSNPGPAKTGSNTSSYRAPRAPWRKQGLITQPDLGKPGGDCLRERARPRTPDKRLAVNHSSRARHCSLLLSVVGSKRGPPLRSICLLCEISSACSCHGASGTFKDPTNGFLPHWKQCVWKCLNKGFLTYLSIASRAGVPQRRHTGPCCFSDHLARPLQNKTERSLL</sequence>
<evidence type="ECO:0000313" key="2">
    <source>
        <dbReference type="EMBL" id="KAK5876838.1"/>
    </source>
</evidence>
<dbReference type="EMBL" id="JAULUE010002067">
    <property type="protein sequence ID" value="KAK5876838.1"/>
    <property type="molecule type" value="Genomic_DNA"/>
</dbReference>
<feature type="compositionally biased region" description="Basic and acidic residues" evidence="1">
    <location>
        <begin position="74"/>
        <end position="85"/>
    </location>
</feature>
<dbReference type="AlphaFoldDB" id="A0AAN8B1R4"/>